<dbReference type="InterPro" id="IPR027329">
    <property type="entry name" value="TPX2_C"/>
</dbReference>
<evidence type="ECO:0000256" key="3">
    <source>
        <dbReference type="ARBA" id="ARBA00022490"/>
    </source>
</evidence>
<feature type="compositionally biased region" description="Low complexity" evidence="6">
    <location>
        <begin position="268"/>
        <end position="287"/>
    </location>
</feature>
<dbReference type="Proteomes" id="UP001172457">
    <property type="component" value="Chromosome 7"/>
</dbReference>
<feature type="region of interest" description="Disordered" evidence="6">
    <location>
        <begin position="268"/>
        <end position="330"/>
    </location>
</feature>
<evidence type="ECO:0000259" key="7">
    <source>
        <dbReference type="Pfam" id="PF06886"/>
    </source>
</evidence>
<dbReference type="GO" id="GO:0060236">
    <property type="term" value="P:regulation of mitotic spindle organization"/>
    <property type="evidence" value="ECO:0007669"/>
    <property type="project" value="InterPro"/>
</dbReference>
<evidence type="ECO:0000313" key="9">
    <source>
        <dbReference type="Proteomes" id="UP001172457"/>
    </source>
</evidence>
<feature type="region of interest" description="Disordered" evidence="6">
    <location>
        <begin position="207"/>
        <end position="227"/>
    </location>
</feature>
<dbReference type="Pfam" id="PF06886">
    <property type="entry name" value="TPX2"/>
    <property type="match status" value="1"/>
</dbReference>
<proteinExistence type="inferred from homology"/>
<keyword evidence="4" id="KW-0493">Microtubule</keyword>
<keyword evidence="9" id="KW-1185">Reference proteome</keyword>
<dbReference type="AlphaFoldDB" id="A0AA38W6I2"/>
<dbReference type="GO" id="GO:0008017">
    <property type="term" value="F:microtubule binding"/>
    <property type="evidence" value="ECO:0007669"/>
    <property type="project" value="TreeGrafter"/>
</dbReference>
<evidence type="ECO:0000313" key="8">
    <source>
        <dbReference type="EMBL" id="KAJ9540590.1"/>
    </source>
</evidence>
<comment type="subcellular location">
    <subcellularLocation>
        <location evidence="1">Cytoplasm</location>
        <location evidence="1">Cytoskeleton</location>
    </subcellularLocation>
</comment>
<comment type="caution">
    <text evidence="8">The sequence shown here is derived from an EMBL/GenBank/DDBJ whole genome shotgun (WGS) entry which is preliminary data.</text>
</comment>
<keyword evidence="3" id="KW-0963">Cytoplasm</keyword>
<dbReference type="PANTHER" id="PTHR14326">
    <property type="entry name" value="TARGETING PROTEIN FOR XKLP2"/>
    <property type="match status" value="1"/>
</dbReference>
<evidence type="ECO:0000256" key="1">
    <source>
        <dbReference type="ARBA" id="ARBA00004245"/>
    </source>
</evidence>
<reference evidence="8" key="1">
    <citation type="submission" date="2023-03" db="EMBL/GenBank/DDBJ databases">
        <title>Chromosome-scale reference genome and RAD-based genetic map of yellow starthistle (Centaurea solstitialis) reveal putative structural variation and QTLs associated with invader traits.</title>
        <authorList>
            <person name="Reatini B."/>
            <person name="Cang F.A."/>
            <person name="Jiang Q."/>
            <person name="Mckibben M.T.W."/>
            <person name="Barker M.S."/>
            <person name="Rieseberg L.H."/>
            <person name="Dlugosch K.M."/>
        </authorList>
    </citation>
    <scope>NUCLEOTIDE SEQUENCE</scope>
    <source>
        <strain evidence="8">CAN-66</strain>
        <tissue evidence="8">Leaf</tissue>
    </source>
</reference>
<evidence type="ECO:0000256" key="2">
    <source>
        <dbReference type="ARBA" id="ARBA00005885"/>
    </source>
</evidence>
<feature type="region of interest" description="Disordered" evidence="6">
    <location>
        <begin position="1"/>
        <end position="75"/>
    </location>
</feature>
<protein>
    <recommendedName>
        <fullName evidence="7">TPX2 C-terminal domain-containing protein</fullName>
    </recommendedName>
</protein>
<feature type="compositionally biased region" description="Basic and acidic residues" evidence="6">
    <location>
        <begin position="321"/>
        <end position="330"/>
    </location>
</feature>
<organism evidence="8 9">
    <name type="scientific">Centaurea solstitialis</name>
    <name type="common">yellow star-thistle</name>
    <dbReference type="NCBI Taxonomy" id="347529"/>
    <lineage>
        <taxon>Eukaryota</taxon>
        <taxon>Viridiplantae</taxon>
        <taxon>Streptophyta</taxon>
        <taxon>Embryophyta</taxon>
        <taxon>Tracheophyta</taxon>
        <taxon>Spermatophyta</taxon>
        <taxon>Magnoliopsida</taxon>
        <taxon>eudicotyledons</taxon>
        <taxon>Gunneridae</taxon>
        <taxon>Pentapetalae</taxon>
        <taxon>asterids</taxon>
        <taxon>campanulids</taxon>
        <taxon>Asterales</taxon>
        <taxon>Asteraceae</taxon>
        <taxon>Carduoideae</taxon>
        <taxon>Cardueae</taxon>
        <taxon>Centaureinae</taxon>
        <taxon>Centaurea</taxon>
    </lineage>
</organism>
<dbReference type="InterPro" id="IPR009675">
    <property type="entry name" value="TPX2_fam"/>
</dbReference>
<name>A0AA38W6I2_9ASTR</name>
<feature type="domain" description="TPX2 C-terminal" evidence="7">
    <location>
        <begin position="381"/>
        <end position="455"/>
    </location>
</feature>
<gene>
    <name evidence="8" type="ORF">OSB04_027096</name>
</gene>
<evidence type="ECO:0000256" key="5">
    <source>
        <dbReference type="ARBA" id="ARBA00023212"/>
    </source>
</evidence>
<feature type="compositionally biased region" description="Polar residues" evidence="6">
    <location>
        <begin position="464"/>
        <end position="474"/>
    </location>
</feature>
<dbReference type="GO" id="GO:0030295">
    <property type="term" value="F:protein kinase activator activity"/>
    <property type="evidence" value="ECO:0007669"/>
    <property type="project" value="TreeGrafter"/>
</dbReference>
<feature type="region of interest" description="Disordered" evidence="6">
    <location>
        <begin position="430"/>
        <end position="474"/>
    </location>
</feature>
<keyword evidence="5" id="KW-0206">Cytoskeleton</keyword>
<dbReference type="GO" id="GO:0005880">
    <property type="term" value="C:nuclear microtubule"/>
    <property type="evidence" value="ECO:0007669"/>
    <property type="project" value="TreeGrafter"/>
</dbReference>
<evidence type="ECO:0000256" key="6">
    <source>
        <dbReference type="SAM" id="MobiDB-lite"/>
    </source>
</evidence>
<evidence type="ECO:0000256" key="4">
    <source>
        <dbReference type="ARBA" id="ARBA00022701"/>
    </source>
</evidence>
<dbReference type="GO" id="GO:0005819">
    <property type="term" value="C:spindle"/>
    <property type="evidence" value="ECO:0007669"/>
    <property type="project" value="InterPro"/>
</dbReference>
<dbReference type="GO" id="GO:0090307">
    <property type="term" value="P:mitotic spindle assembly"/>
    <property type="evidence" value="ECO:0007669"/>
    <property type="project" value="TreeGrafter"/>
</dbReference>
<accession>A0AA38W6I2</accession>
<feature type="compositionally biased region" description="Basic and acidic residues" evidence="6">
    <location>
        <begin position="448"/>
        <end position="462"/>
    </location>
</feature>
<dbReference type="EMBL" id="JARYMX010000007">
    <property type="protein sequence ID" value="KAJ9540590.1"/>
    <property type="molecule type" value="Genomic_DNA"/>
</dbReference>
<sequence length="474" mass="53086">MDNAAGAVTLTPSKPKLSRKSKRPENTNPNVTIPDPKPSKSPAIKSTTKTQKSASKKPDPVASSPSPVPKNRIRERKFVVAKKSSKGGNGKTLASVVNCKCKASVNSKKCVCVAYETLRASQDEFFKIVSVNSGLILSEVEVDEDGEQKKALIENPNLIGGEVSEGEIVNAHVKRRDKLLEVARQSIPQCGRVMHLVKAFENALTLPKSNTDTDNDNDEQNKDLEEDEARKVLKWELPGLRPRAPVTEFSSPELFLTPESLGLDLRVSSCSSGSSHGSISNRNSGSGRHSRRNSSESTATFGGSRGKRRTLKATPQQPFKLKTEQRGRSKQEEFMKKVQEMMIEQEKQRIPVAQGLPWTTDEPQCLARPPVKDSTRPVDVVLHSDMRAVERADFDNQVQEKLSFIEQYKLEKERQQKLAEEEELRRLRKELVPKAQPMPYFDRPFIPKRSEKQPTLPKEPKFHNPQQKKMSVGH</sequence>
<comment type="similarity">
    <text evidence="2">Belongs to the TPX2 family.</text>
</comment>
<dbReference type="PANTHER" id="PTHR14326:SF58">
    <property type="entry name" value="TPX2 (TARGETING PROTEIN FOR XKLP2) PROTEIN FAMILY"/>
    <property type="match status" value="1"/>
</dbReference>